<protein>
    <submittedName>
        <fullName evidence="3">Indole acetimide hydrolase</fullName>
    </submittedName>
</protein>
<dbReference type="InterPro" id="IPR020556">
    <property type="entry name" value="Amidase_CS"/>
</dbReference>
<dbReference type="OrthoDB" id="8872210at2"/>
<feature type="compositionally biased region" description="Polar residues" evidence="1">
    <location>
        <begin position="27"/>
        <end position="37"/>
    </location>
</feature>
<dbReference type="PANTHER" id="PTHR43372">
    <property type="entry name" value="FATTY-ACID AMIDE HYDROLASE"/>
    <property type="match status" value="1"/>
</dbReference>
<dbReference type="PANTHER" id="PTHR43372:SF4">
    <property type="entry name" value="FATTY-ACID AMIDE HYDROLASE 2"/>
    <property type="match status" value="1"/>
</dbReference>
<sequence>MQDRIPCHHSSGCYGHKGSETMKKRSSPQAPSGSQDLWRQSATTLAVLIRSGEVSSREVIDAHLARIEAVNPELNAVTVMLRTSAREAADAADAQRKMAGKRDLPPLHGVPITVKENIDCVGTPTTLGLVANANALPEQDAPVVERMRAAGAIPIGRTNMPEMGLRVSTSNPFRGLTRNPWNAQLTAGGSSGGEGAAVASGMSPLGIGNDIGGSLRNPAFCCGVAALKPTQGRIPFGSAGDGFLSAQVMLTDGPIARSVADLRLVLEQVHGQHVRDPRSVTVSLEGPRVPRRVAMVTSLPGTVIDPAIVASVRAAGEALAARGYQVEEGIPPEIELINHLWTQFQMSDLSLTAESIRPTLSLEAAMLMDALIARIDPSVTHAALHQERSRLGRAWAAFFAEYPLILGPVWPSAPFVHDADVASPAGSELMLGMQWFVTPGNLLGFPAVVLPTRPIDNAPMTVQLYADRFRDDLVLEAAEVIEAAFGPCTPVDPFVVY</sequence>
<dbReference type="Pfam" id="PF01425">
    <property type="entry name" value="Amidase"/>
    <property type="match status" value="1"/>
</dbReference>
<dbReference type="InterPro" id="IPR023631">
    <property type="entry name" value="Amidase_dom"/>
</dbReference>
<reference evidence="3 4" key="1">
    <citation type="submission" date="2018-07" db="EMBL/GenBank/DDBJ databases">
        <title>Halomonas montanilacus sp. nov., isolated from Lake Pengyan on Tibetan Plateau.</title>
        <authorList>
            <person name="Lu H."/>
            <person name="Xing P."/>
            <person name="Wu Q."/>
        </authorList>
    </citation>
    <scope>NUCLEOTIDE SEQUENCE [LARGE SCALE GENOMIC DNA]</scope>
    <source>
        <strain evidence="3 4">PYC7W</strain>
    </source>
</reference>
<dbReference type="SUPFAM" id="SSF75304">
    <property type="entry name" value="Amidase signature (AS) enzymes"/>
    <property type="match status" value="1"/>
</dbReference>
<dbReference type="EMBL" id="QPII01000012">
    <property type="protein sequence ID" value="RCV88007.1"/>
    <property type="molecule type" value="Genomic_DNA"/>
</dbReference>
<dbReference type="Gene3D" id="3.90.1300.10">
    <property type="entry name" value="Amidase signature (AS) domain"/>
    <property type="match status" value="1"/>
</dbReference>
<dbReference type="GO" id="GO:0012505">
    <property type="term" value="C:endomembrane system"/>
    <property type="evidence" value="ECO:0007669"/>
    <property type="project" value="TreeGrafter"/>
</dbReference>
<dbReference type="GO" id="GO:0016787">
    <property type="term" value="F:hydrolase activity"/>
    <property type="evidence" value="ECO:0007669"/>
    <property type="project" value="UniProtKB-KW"/>
</dbReference>
<dbReference type="InterPro" id="IPR052739">
    <property type="entry name" value="FAAH2"/>
</dbReference>
<proteinExistence type="predicted"/>
<comment type="caution">
    <text evidence="3">The sequence shown here is derived from an EMBL/GenBank/DDBJ whole genome shotgun (WGS) entry which is preliminary data.</text>
</comment>
<organism evidence="3 4">
    <name type="scientific">Billgrantia montanilacus</name>
    <dbReference type="NCBI Taxonomy" id="2282305"/>
    <lineage>
        <taxon>Bacteria</taxon>
        <taxon>Pseudomonadati</taxon>
        <taxon>Pseudomonadota</taxon>
        <taxon>Gammaproteobacteria</taxon>
        <taxon>Oceanospirillales</taxon>
        <taxon>Halomonadaceae</taxon>
        <taxon>Billgrantia</taxon>
    </lineage>
</organism>
<feature type="region of interest" description="Disordered" evidence="1">
    <location>
        <begin position="1"/>
        <end position="37"/>
    </location>
</feature>
<dbReference type="AlphaFoldDB" id="A0A368TUR4"/>
<feature type="domain" description="Amidase" evidence="2">
    <location>
        <begin position="58"/>
        <end position="475"/>
    </location>
</feature>
<name>A0A368TUR4_9GAMM</name>
<dbReference type="InterPro" id="IPR036928">
    <property type="entry name" value="AS_sf"/>
</dbReference>
<evidence type="ECO:0000259" key="2">
    <source>
        <dbReference type="Pfam" id="PF01425"/>
    </source>
</evidence>
<dbReference type="Proteomes" id="UP000252405">
    <property type="component" value="Unassembled WGS sequence"/>
</dbReference>
<keyword evidence="4" id="KW-1185">Reference proteome</keyword>
<dbReference type="PROSITE" id="PS00571">
    <property type="entry name" value="AMIDASES"/>
    <property type="match status" value="1"/>
</dbReference>
<evidence type="ECO:0000256" key="1">
    <source>
        <dbReference type="SAM" id="MobiDB-lite"/>
    </source>
</evidence>
<dbReference type="NCBIfam" id="NF005687">
    <property type="entry name" value="PRK07487.1"/>
    <property type="match status" value="1"/>
</dbReference>
<dbReference type="PIRSF" id="PIRSF001221">
    <property type="entry name" value="Amidase_fungi"/>
    <property type="match status" value="1"/>
</dbReference>
<evidence type="ECO:0000313" key="4">
    <source>
        <dbReference type="Proteomes" id="UP000252405"/>
    </source>
</evidence>
<keyword evidence="3" id="KW-0378">Hydrolase</keyword>
<accession>A0A368TUR4</accession>
<gene>
    <name evidence="3" type="ORF">DU505_15285</name>
</gene>
<evidence type="ECO:0000313" key="3">
    <source>
        <dbReference type="EMBL" id="RCV88007.1"/>
    </source>
</evidence>